<organism evidence="2 3">
    <name type="scientific">Murimonas intestini</name>
    <dbReference type="NCBI Taxonomy" id="1337051"/>
    <lineage>
        <taxon>Bacteria</taxon>
        <taxon>Bacillati</taxon>
        <taxon>Bacillota</taxon>
        <taxon>Clostridia</taxon>
        <taxon>Lachnospirales</taxon>
        <taxon>Lachnospiraceae</taxon>
        <taxon>Murimonas</taxon>
    </lineage>
</organism>
<keyword evidence="3" id="KW-1185">Reference proteome</keyword>
<comment type="caution">
    <text evidence="2">The sequence shown here is derived from an EMBL/GenBank/DDBJ whole genome shotgun (WGS) entry which is preliminary data.</text>
</comment>
<accession>A0AB73T4G5</accession>
<dbReference type="Proteomes" id="UP000245412">
    <property type="component" value="Unassembled WGS sequence"/>
</dbReference>
<dbReference type="InterPro" id="IPR046913">
    <property type="entry name" value="ABC-3C_CTD7"/>
</dbReference>
<protein>
    <recommendedName>
        <fullName evidence="1">ABC-three component systems C-terminal domain-containing protein</fullName>
    </recommendedName>
</protein>
<dbReference type="AlphaFoldDB" id="A0AB73T4G5"/>
<proteinExistence type="predicted"/>
<evidence type="ECO:0000313" key="3">
    <source>
        <dbReference type="Proteomes" id="UP000245412"/>
    </source>
</evidence>
<name>A0AB73T4G5_9FIRM</name>
<feature type="domain" description="ABC-three component systems C-terminal" evidence="1">
    <location>
        <begin position="2"/>
        <end position="113"/>
    </location>
</feature>
<dbReference type="EMBL" id="QGGY01000006">
    <property type="protein sequence ID" value="PWJ75723.1"/>
    <property type="molecule type" value="Genomic_DNA"/>
</dbReference>
<reference evidence="2 3" key="1">
    <citation type="submission" date="2018-05" db="EMBL/GenBank/DDBJ databases">
        <authorList>
            <person name="Goeker M."/>
            <person name="Huntemann M."/>
            <person name="Clum A."/>
            <person name="Pillay M."/>
            <person name="Palaniappan K."/>
            <person name="Varghese N."/>
            <person name="Mikhailova N."/>
            <person name="Stamatis D."/>
            <person name="Reddy T."/>
            <person name="Daum C."/>
            <person name="Shapiro N."/>
            <person name="Ivanova N."/>
            <person name="Kyrpides N."/>
            <person name="Woyke T."/>
        </authorList>
    </citation>
    <scope>NUCLEOTIDE SEQUENCE [LARGE SCALE GENOMIC DNA]</scope>
    <source>
        <strain evidence="2 3">DSM 26524</strain>
    </source>
</reference>
<dbReference type="Pfam" id="PF20283">
    <property type="entry name" value="CTD7"/>
    <property type="match status" value="1"/>
</dbReference>
<gene>
    <name evidence="2" type="ORF">C7383_106293</name>
</gene>
<sequence length="119" mass="14626">MQMALRDYYRAFRQRANWIRNDLLYINELGKYEERLIDEWEHSFASMEDELMEYAGVTEDEKIREGRKLFTDIEKKDIRIRPKCQEAFVMRGSYHILANQLRVGWHKDFYDRLKELLNN</sequence>
<evidence type="ECO:0000259" key="1">
    <source>
        <dbReference type="Pfam" id="PF20283"/>
    </source>
</evidence>
<evidence type="ECO:0000313" key="2">
    <source>
        <dbReference type="EMBL" id="PWJ75723.1"/>
    </source>
</evidence>